<protein>
    <submittedName>
        <fullName evidence="4">Uncharacterized protein</fullName>
    </submittedName>
</protein>
<dbReference type="PRINTS" id="PR00469">
    <property type="entry name" value="PNDRDTASEII"/>
</dbReference>
<evidence type="ECO:0000256" key="3">
    <source>
        <dbReference type="ARBA" id="ARBA00023002"/>
    </source>
</evidence>
<sequence length="177" mass="19713">MLRWGCSDFQNTPLAVIGGANSAAEEATLTPSLIPPLPCPPLLSFLRQRNKLLQHRPHEIRLPPPHHRLSQRALPLENNSKTTHPKITILWNTVATECQGDSELLKNLQIKSAQTVEEEDLAVNGLFYALDGHIATVPGTTRTSVKDVFAAGEIPYKRYRQAIKALQRLGVDVWLLE</sequence>
<dbReference type="OrthoDB" id="371245at2759"/>
<organism evidence="4 5">
    <name type="scientific">Dendrothele bispora (strain CBS 962.96)</name>
    <dbReference type="NCBI Taxonomy" id="1314807"/>
    <lineage>
        <taxon>Eukaryota</taxon>
        <taxon>Fungi</taxon>
        <taxon>Dikarya</taxon>
        <taxon>Basidiomycota</taxon>
        <taxon>Agaricomycotina</taxon>
        <taxon>Agaricomycetes</taxon>
        <taxon>Agaricomycetidae</taxon>
        <taxon>Agaricales</taxon>
        <taxon>Agaricales incertae sedis</taxon>
        <taxon>Dendrothele</taxon>
    </lineage>
</organism>
<evidence type="ECO:0000256" key="2">
    <source>
        <dbReference type="ARBA" id="ARBA00022630"/>
    </source>
</evidence>
<proteinExistence type="inferred from homology"/>
<dbReference type="InterPro" id="IPR050097">
    <property type="entry name" value="Ferredoxin-NADP_redctase_2"/>
</dbReference>
<evidence type="ECO:0000313" key="4">
    <source>
        <dbReference type="EMBL" id="THU97911.1"/>
    </source>
</evidence>
<dbReference type="SUPFAM" id="SSF51905">
    <property type="entry name" value="FAD/NAD(P)-binding domain"/>
    <property type="match status" value="1"/>
</dbReference>
<dbReference type="AlphaFoldDB" id="A0A4S8M776"/>
<name>A0A4S8M776_DENBC</name>
<evidence type="ECO:0000313" key="5">
    <source>
        <dbReference type="Proteomes" id="UP000297245"/>
    </source>
</evidence>
<keyword evidence="2" id="KW-0285">Flavoprotein</keyword>
<accession>A0A4S8M776</accession>
<dbReference type="EMBL" id="ML179146">
    <property type="protein sequence ID" value="THU97911.1"/>
    <property type="molecule type" value="Genomic_DNA"/>
</dbReference>
<dbReference type="Proteomes" id="UP000297245">
    <property type="component" value="Unassembled WGS sequence"/>
</dbReference>
<dbReference type="GO" id="GO:0016491">
    <property type="term" value="F:oxidoreductase activity"/>
    <property type="evidence" value="ECO:0007669"/>
    <property type="project" value="UniProtKB-KW"/>
</dbReference>
<dbReference type="PRINTS" id="PR00368">
    <property type="entry name" value="FADPNR"/>
</dbReference>
<keyword evidence="3" id="KW-0560">Oxidoreductase</keyword>
<evidence type="ECO:0000256" key="1">
    <source>
        <dbReference type="ARBA" id="ARBA00009333"/>
    </source>
</evidence>
<dbReference type="Gene3D" id="3.50.50.60">
    <property type="entry name" value="FAD/NAD(P)-binding domain"/>
    <property type="match status" value="2"/>
</dbReference>
<keyword evidence="5" id="KW-1185">Reference proteome</keyword>
<reference evidence="4 5" key="1">
    <citation type="journal article" date="2019" name="Nat. Ecol. Evol.">
        <title>Megaphylogeny resolves global patterns of mushroom evolution.</title>
        <authorList>
            <person name="Varga T."/>
            <person name="Krizsan K."/>
            <person name="Foldi C."/>
            <person name="Dima B."/>
            <person name="Sanchez-Garcia M."/>
            <person name="Sanchez-Ramirez S."/>
            <person name="Szollosi G.J."/>
            <person name="Szarkandi J.G."/>
            <person name="Papp V."/>
            <person name="Albert L."/>
            <person name="Andreopoulos W."/>
            <person name="Angelini C."/>
            <person name="Antonin V."/>
            <person name="Barry K.W."/>
            <person name="Bougher N.L."/>
            <person name="Buchanan P."/>
            <person name="Buyck B."/>
            <person name="Bense V."/>
            <person name="Catcheside P."/>
            <person name="Chovatia M."/>
            <person name="Cooper J."/>
            <person name="Damon W."/>
            <person name="Desjardin D."/>
            <person name="Finy P."/>
            <person name="Geml J."/>
            <person name="Haridas S."/>
            <person name="Hughes K."/>
            <person name="Justo A."/>
            <person name="Karasinski D."/>
            <person name="Kautmanova I."/>
            <person name="Kiss B."/>
            <person name="Kocsube S."/>
            <person name="Kotiranta H."/>
            <person name="LaButti K.M."/>
            <person name="Lechner B.E."/>
            <person name="Liimatainen K."/>
            <person name="Lipzen A."/>
            <person name="Lukacs Z."/>
            <person name="Mihaltcheva S."/>
            <person name="Morgado L.N."/>
            <person name="Niskanen T."/>
            <person name="Noordeloos M.E."/>
            <person name="Ohm R.A."/>
            <person name="Ortiz-Santana B."/>
            <person name="Ovrebo C."/>
            <person name="Racz N."/>
            <person name="Riley R."/>
            <person name="Savchenko A."/>
            <person name="Shiryaev A."/>
            <person name="Soop K."/>
            <person name="Spirin V."/>
            <person name="Szebenyi C."/>
            <person name="Tomsovsky M."/>
            <person name="Tulloss R.E."/>
            <person name="Uehling J."/>
            <person name="Grigoriev I.V."/>
            <person name="Vagvolgyi C."/>
            <person name="Papp T."/>
            <person name="Martin F.M."/>
            <person name="Miettinen O."/>
            <person name="Hibbett D.S."/>
            <person name="Nagy L.G."/>
        </authorList>
    </citation>
    <scope>NUCLEOTIDE SEQUENCE [LARGE SCALE GENOMIC DNA]</scope>
    <source>
        <strain evidence="4 5">CBS 962.96</strain>
    </source>
</reference>
<gene>
    <name evidence="4" type="ORF">K435DRAFT_857138</name>
</gene>
<dbReference type="GO" id="GO:0097237">
    <property type="term" value="P:cellular response to toxic substance"/>
    <property type="evidence" value="ECO:0007669"/>
    <property type="project" value="UniProtKB-ARBA"/>
</dbReference>
<dbReference type="PANTHER" id="PTHR48105">
    <property type="entry name" value="THIOREDOXIN REDUCTASE 1-RELATED-RELATED"/>
    <property type="match status" value="1"/>
</dbReference>
<comment type="similarity">
    <text evidence="1">Belongs to the class-II pyridine nucleotide-disulfide oxidoreductase family.</text>
</comment>
<dbReference type="InterPro" id="IPR036188">
    <property type="entry name" value="FAD/NAD-bd_sf"/>
</dbReference>